<dbReference type="EMBL" id="KQ235218">
    <property type="protein sequence ID" value="KNA01867.1"/>
    <property type="molecule type" value="Genomic_DNA"/>
</dbReference>
<evidence type="ECO:0000256" key="1">
    <source>
        <dbReference type="SAM" id="MobiDB-lite"/>
    </source>
</evidence>
<dbReference type="Gene3D" id="1.25.40.540">
    <property type="entry name" value="TAP42-like family"/>
    <property type="match status" value="1"/>
</dbReference>
<dbReference type="OrthoDB" id="10261753at2759"/>
<proteinExistence type="predicted"/>
<dbReference type="Proteomes" id="UP000053239">
    <property type="component" value="Unassembled WGS sequence"/>
</dbReference>
<dbReference type="Pfam" id="PF04177">
    <property type="entry name" value="TAP42"/>
    <property type="match status" value="1"/>
</dbReference>
<feature type="compositionally biased region" description="Basic and acidic residues" evidence="1">
    <location>
        <begin position="371"/>
        <end position="398"/>
    </location>
</feature>
<reference evidence="2 3" key="1">
    <citation type="submission" date="2011-09" db="EMBL/GenBank/DDBJ databases">
        <title>The Genome Sequence of Plasmodium vivax North Korean.</title>
        <authorList>
            <consortium name="The Broad Institute Genome Sequencing Platform"/>
            <consortium name="The Broad Institute Genome Sequencing Center for Infectious Disease"/>
            <person name="Neafsey D."/>
            <person name="Carlton J."/>
            <person name="Barnwell J."/>
            <person name="Collins W."/>
            <person name="Escalante A."/>
            <person name="Mullikin J."/>
            <person name="Saul A."/>
            <person name="Guigo R."/>
            <person name="Camara F."/>
            <person name="Young S.K."/>
            <person name="Zeng Q."/>
            <person name="Gargeya S."/>
            <person name="Fitzgerald M."/>
            <person name="Haas B."/>
            <person name="Abouelleil A."/>
            <person name="Alvarado L."/>
            <person name="Arachchi H.M."/>
            <person name="Berlin A."/>
            <person name="Brown A."/>
            <person name="Chapman S.B."/>
            <person name="Chen Z."/>
            <person name="Dunbar C."/>
            <person name="Freedman E."/>
            <person name="Gearin G."/>
            <person name="Gellesch M."/>
            <person name="Goldberg J."/>
            <person name="Griggs A."/>
            <person name="Gujja S."/>
            <person name="Heiman D."/>
            <person name="Howarth C."/>
            <person name="Larson L."/>
            <person name="Lui A."/>
            <person name="MacDonald P.J.P."/>
            <person name="Montmayeur A."/>
            <person name="Murphy C."/>
            <person name="Neiman D."/>
            <person name="Pearson M."/>
            <person name="Priest M."/>
            <person name="Roberts A."/>
            <person name="Saif S."/>
            <person name="Shea T."/>
            <person name="Shenoy N."/>
            <person name="Sisk P."/>
            <person name="Stolte C."/>
            <person name="Sykes S."/>
            <person name="Wortman J."/>
            <person name="Nusbaum C."/>
            <person name="Birren B."/>
        </authorList>
    </citation>
    <scope>NUCLEOTIDE SEQUENCE [LARGE SCALE GENOMIC DNA]</scope>
    <source>
        <strain evidence="2 3">North Korean</strain>
    </source>
</reference>
<accession>A0A0J9U1M6</accession>
<feature type="region of interest" description="Disordered" evidence="1">
    <location>
        <begin position="249"/>
        <end position="288"/>
    </location>
</feature>
<protein>
    <recommendedName>
        <fullName evidence="4">Type 2A phosphatase-associated protein 42</fullName>
    </recommendedName>
</protein>
<dbReference type="GO" id="GO:0005829">
    <property type="term" value="C:cytosol"/>
    <property type="evidence" value="ECO:0007669"/>
    <property type="project" value="TreeGrafter"/>
</dbReference>
<evidence type="ECO:0008006" key="4">
    <source>
        <dbReference type="Google" id="ProtNLM"/>
    </source>
</evidence>
<feature type="compositionally biased region" description="Gly residues" evidence="1">
    <location>
        <begin position="344"/>
        <end position="353"/>
    </location>
</feature>
<dbReference type="GO" id="GO:0051721">
    <property type="term" value="F:protein phosphatase 2A binding"/>
    <property type="evidence" value="ECO:0007669"/>
    <property type="project" value="TreeGrafter"/>
</dbReference>
<name>A0A0J9U1M6_PLAVI</name>
<dbReference type="InterPro" id="IPR038511">
    <property type="entry name" value="TAP42/TAP46-like_sf"/>
</dbReference>
<dbReference type="GO" id="GO:0009966">
    <property type="term" value="P:regulation of signal transduction"/>
    <property type="evidence" value="ECO:0007669"/>
    <property type="project" value="InterPro"/>
</dbReference>
<dbReference type="PANTHER" id="PTHR10933:SF9">
    <property type="entry name" value="IMMUNOGLOBULIN-BINDING PROTEIN 1"/>
    <property type="match status" value="1"/>
</dbReference>
<dbReference type="GO" id="GO:0035303">
    <property type="term" value="P:regulation of dephosphorylation"/>
    <property type="evidence" value="ECO:0007669"/>
    <property type="project" value="TreeGrafter"/>
</dbReference>
<feature type="region of interest" description="Disordered" evidence="1">
    <location>
        <begin position="340"/>
        <end position="409"/>
    </location>
</feature>
<feature type="compositionally biased region" description="Polar residues" evidence="1">
    <location>
        <begin position="249"/>
        <end position="267"/>
    </location>
</feature>
<sequence>MGGPRDATALYDELYLLFDDYVLKNSKQPSTYESLFRKKEFLQFAELHGTHTVPTPPKEVINNKDEIIDELIYAFKIFAKYISSSDIFSKNEEADDINTKHLRFLFIPYILGALSYETINIQIRSDRLKDSKLFFGEFVNLVSMYRIAPVDDYLLDQLGDTSEAINRRNIKIKRAKDEKKFQEFYNNIIKMKVKKGTSPNCNLCCFDEDLEEEELREVCLSLIKCKCLQTLNMLDLIDTELEVLEMRSRQNANEAKQQQNGQLTSEARQPHLGKSPPSNHPNGGLKKPWLFTIKKNMPPADVTQMRKYYRDLVFTPAHNLPTISLEECAKIEMEYALKGSRGASRGGSRGGSTLGSEDERGGQQNGADEDDHYKKSSQEESEKEAMDREWDDWKDMHQKGMGNKNRNVA</sequence>
<dbReference type="InterPro" id="IPR007304">
    <property type="entry name" value="TAP46-like"/>
</dbReference>
<dbReference type="PANTHER" id="PTHR10933">
    <property type="entry name" value="IMMUNOGLOBULIN-BINDING PROTEIN 1"/>
    <property type="match status" value="1"/>
</dbReference>
<organism evidence="2 3">
    <name type="scientific">Plasmodium vivax North Korean</name>
    <dbReference type="NCBI Taxonomy" id="1035514"/>
    <lineage>
        <taxon>Eukaryota</taxon>
        <taxon>Sar</taxon>
        <taxon>Alveolata</taxon>
        <taxon>Apicomplexa</taxon>
        <taxon>Aconoidasida</taxon>
        <taxon>Haemosporida</taxon>
        <taxon>Plasmodiidae</taxon>
        <taxon>Plasmodium</taxon>
        <taxon>Plasmodium (Plasmodium)</taxon>
    </lineage>
</organism>
<evidence type="ECO:0000313" key="3">
    <source>
        <dbReference type="Proteomes" id="UP000053239"/>
    </source>
</evidence>
<gene>
    <name evidence="2" type="ORF">PVNG_02943</name>
</gene>
<dbReference type="AlphaFoldDB" id="A0A0J9U1M6"/>
<evidence type="ECO:0000313" key="2">
    <source>
        <dbReference type="EMBL" id="KNA01867.1"/>
    </source>
</evidence>